<evidence type="ECO:0000256" key="1">
    <source>
        <dbReference type="ARBA" id="ARBA00009860"/>
    </source>
</evidence>
<sequence>MAASSTNVLPETWQFWVVLNAVASGQKIYQIEKIFAFNTVENFWSYQEALPKVSDFKNVNNKKVSLALFRGEIQPAWEDPANAKGATYVLTVPNTAIDEFWETLILFMIGGQMQRDLFDGEPEVCGLFVRNIVSAEFAVEIWTRSDIDRRIELLDYVHENICPQDSAFIRLKEFHTHVSKTTWN</sequence>
<evidence type="ECO:0008006" key="9">
    <source>
        <dbReference type="Google" id="ProtNLM"/>
    </source>
</evidence>
<gene>
    <name evidence="7" type="ORF">TVAG_269010</name>
</gene>
<dbReference type="KEGG" id="tva:4766270"/>
<dbReference type="STRING" id="5722.A2EG14"/>
<dbReference type="VEuPathDB" id="TrichDB:TVAG_269010"/>
<evidence type="ECO:0000256" key="6">
    <source>
        <dbReference type="RuleBase" id="RU004374"/>
    </source>
</evidence>
<protein>
    <recommendedName>
        <fullName evidence="9">Eukaryotic initiation factor 4E family protein</fullName>
    </recommendedName>
</protein>
<evidence type="ECO:0000256" key="3">
    <source>
        <dbReference type="ARBA" id="ARBA00022845"/>
    </source>
</evidence>
<dbReference type="SMR" id="A2EG14"/>
<dbReference type="Proteomes" id="UP000001542">
    <property type="component" value="Unassembled WGS sequence"/>
</dbReference>
<dbReference type="PANTHER" id="PTHR11960:SF8">
    <property type="entry name" value="EUKARYOTIC TRANSLATION INITIATION FACTOR 4E1-RELATED"/>
    <property type="match status" value="1"/>
</dbReference>
<keyword evidence="2 6" id="KW-0396">Initiation factor</keyword>
<organism evidence="7 8">
    <name type="scientific">Trichomonas vaginalis (strain ATCC PRA-98 / G3)</name>
    <dbReference type="NCBI Taxonomy" id="412133"/>
    <lineage>
        <taxon>Eukaryota</taxon>
        <taxon>Metamonada</taxon>
        <taxon>Parabasalia</taxon>
        <taxon>Trichomonadida</taxon>
        <taxon>Trichomonadidae</taxon>
        <taxon>Trichomonas</taxon>
    </lineage>
</organism>
<accession>A2EG14</accession>
<dbReference type="EMBL" id="DS113379">
    <property type="protein sequence ID" value="EAY08375.1"/>
    <property type="molecule type" value="Genomic_DNA"/>
</dbReference>
<dbReference type="GO" id="GO:0006413">
    <property type="term" value="P:translational initiation"/>
    <property type="evidence" value="ECO:0000318"/>
    <property type="project" value="GO_Central"/>
</dbReference>
<evidence type="ECO:0000256" key="5">
    <source>
        <dbReference type="ARBA" id="ARBA00022917"/>
    </source>
</evidence>
<dbReference type="InParanoid" id="A2EG14"/>
<dbReference type="InterPro" id="IPR001040">
    <property type="entry name" value="TIF_eIF_4E"/>
</dbReference>
<dbReference type="AlphaFoldDB" id="A2EG14"/>
<dbReference type="GO" id="GO:0000340">
    <property type="term" value="F:RNA 7-methylguanosine cap binding"/>
    <property type="evidence" value="ECO:0000318"/>
    <property type="project" value="GO_Central"/>
</dbReference>
<comment type="similarity">
    <text evidence="1 6">Belongs to the eukaryotic initiation factor 4E family.</text>
</comment>
<keyword evidence="3" id="KW-0810">Translation regulation</keyword>
<reference evidence="7" key="2">
    <citation type="journal article" date="2007" name="Science">
        <title>Draft genome sequence of the sexually transmitted pathogen Trichomonas vaginalis.</title>
        <authorList>
            <person name="Carlton J.M."/>
            <person name="Hirt R.P."/>
            <person name="Silva J.C."/>
            <person name="Delcher A.L."/>
            <person name="Schatz M."/>
            <person name="Zhao Q."/>
            <person name="Wortman J.R."/>
            <person name="Bidwell S.L."/>
            <person name="Alsmark U.C.M."/>
            <person name="Besteiro S."/>
            <person name="Sicheritz-Ponten T."/>
            <person name="Noel C.J."/>
            <person name="Dacks J.B."/>
            <person name="Foster P.G."/>
            <person name="Simillion C."/>
            <person name="Van de Peer Y."/>
            <person name="Miranda-Saavedra D."/>
            <person name="Barton G.J."/>
            <person name="Westrop G.D."/>
            <person name="Mueller S."/>
            <person name="Dessi D."/>
            <person name="Fiori P.L."/>
            <person name="Ren Q."/>
            <person name="Paulsen I."/>
            <person name="Zhang H."/>
            <person name="Bastida-Corcuera F.D."/>
            <person name="Simoes-Barbosa A."/>
            <person name="Brown M.T."/>
            <person name="Hayes R.D."/>
            <person name="Mukherjee M."/>
            <person name="Okumura C.Y."/>
            <person name="Schneider R."/>
            <person name="Smith A.J."/>
            <person name="Vanacova S."/>
            <person name="Villalvazo M."/>
            <person name="Haas B.J."/>
            <person name="Pertea M."/>
            <person name="Feldblyum T.V."/>
            <person name="Utterback T.R."/>
            <person name="Shu C.L."/>
            <person name="Osoegawa K."/>
            <person name="de Jong P.J."/>
            <person name="Hrdy I."/>
            <person name="Horvathova L."/>
            <person name="Zubacova Z."/>
            <person name="Dolezal P."/>
            <person name="Malik S.B."/>
            <person name="Logsdon J.M. Jr."/>
            <person name="Henze K."/>
            <person name="Gupta A."/>
            <person name="Wang C.C."/>
            <person name="Dunne R.L."/>
            <person name="Upcroft J.A."/>
            <person name="Upcroft P."/>
            <person name="White O."/>
            <person name="Salzberg S.L."/>
            <person name="Tang P."/>
            <person name="Chiu C.-H."/>
            <person name="Lee Y.-S."/>
            <person name="Embley T.M."/>
            <person name="Coombs G.H."/>
            <person name="Mottram J.C."/>
            <person name="Tachezy J."/>
            <person name="Fraser-Liggett C.M."/>
            <person name="Johnson P.J."/>
        </authorList>
    </citation>
    <scope>NUCLEOTIDE SEQUENCE [LARGE SCALE GENOMIC DNA]</scope>
    <source>
        <strain evidence="7">G3</strain>
    </source>
</reference>
<dbReference type="FunFam" id="3.30.760.10:FF:000039">
    <property type="entry name" value="Uncharacterized protein"/>
    <property type="match status" value="1"/>
</dbReference>
<reference evidence="7" key="1">
    <citation type="submission" date="2006-10" db="EMBL/GenBank/DDBJ databases">
        <authorList>
            <person name="Amadeo P."/>
            <person name="Zhao Q."/>
            <person name="Wortman J."/>
            <person name="Fraser-Liggett C."/>
            <person name="Carlton J."/>
        </authorList>
    </citation>
    <scope>NUCLEOTIDE SEQUENCE</scope>
    <source>
        <strain evidence="7">G3</strain>
    </source>
</reference>
<proteinExistence type="inferred from homology"/>
<dbReference type="OrthoDB" id="590761at2759"/>
<dbReference type="SUPFAM" id="SSF55418">
    <property type="entry name" value="eIF4e-like"/>
    <property type="match status" value="1"/>
</dbReference>
<evidence type="ECO:0000313" key="8">
    <source>
        <dbReference type="Proteomes" id="UP000001542"/>
    </source>
</evidence>
<dbReference type="GO" id="GO:0003743">
    <property type="term" value="F:translation initiation factor activity"/>
    <property type="evidence" value="ECO:0000318"/>
    <property type="project" value="GO_Central"/>
</dbReference>
<dbReference type="GO" id="GO:0006417">
    <property type="term" value="P:regulation of translation"/>
    <property type="evidence" value="ECO:0007669"/>
    <property type="project" value="UniProtKB-KW"/>
</dbReference>
<dbReference type="RefSeq" id="XP_001320598.1">
    <property type="nucleotide sequence ID" value="XM_001320563.1"/>
</dbReference>
<dbReference type="eggNOG" id="KOG1670">
    <property type="taxonomic scope" value="Eukaryota"/>
</dbReference>
<keyword evidence="5 6" id="KW-0648">Protein biosynthesis</keyword>
<keyword evidence="4 6" id="KW-0694">RNA-binding</keyword>
<evidence type="ECO:0000256" key="4">
    <source>
        <dbReference type="ARBA" id="ARBA00022884"/>
    </source>
</evidence>
<dbReference type="Gene3D" id="3.30.760.10">
    <property type="entry name" value="RNA Cap, Translation Initiation Factor Eif4e"/>
    <property type="match status" value="1"/>
</dbReference>
<dbReference type="InterPro" id="IPR023398">
    <property type="entry name" value="TIF_eIF4e-like"/>
</dbReference>
<dbReference type="GO" id="GO:0016281">
    <property type="term" value="C:eukaryotic translation initiation factor 4F complex"/>
    <property type="evidence" value="ECO:0000318"/>
    <property type="project" value="GO_Central"/>
</dbReference>
<evidence type="ECO:0000313" key="7">
    <source>
        <dbReference type="EMBL" id="EAY08375.1"/>
    </source>
</evidence>
<evidence type="ECO:0000256" key="2">
    <source>
        <dbReference type="ARBA" id="ARBA00022540"/>
    </source>
</evidence>
<dbReference type="PANTHER" id="PTHR11960">
    <property type="entry name" value="EUKARYOTIC TRANSLATION INITIATION FACTOR 4E RELATED"/>
    <property type="match status" value="1"/>
</dbReference>
<dbReference type="VEuPathDB" id="TrichDB:TVAGG3_0842250"/>
<keyword evidence="8" id="KW-1185">Reference proteome</keyword>
<dbReference type="Pfam" id="PF01652">
    <property type="entry name" value="IF4E"/>
    <property type="match status" value="1"/>
</dbReference>
<name>A2EG14_TRIV3</name>